<evidence type="ECO:0000256" key="5">
    <source>
        <dbReference type="HAMAP-Rule" id="MF_00695"/>
    </source>
</evidence>
<dbReference type="PANTHER" id="PTHR38100:SF1">
    <property type="entry name" value="HIGH FREQUENCY LYSOGENIZATION PROTEIN HFLD"/>
    <property type="match status" value="1"/>
</dbReference>
<dbReference type="Pfam" id="PF04356">
    <property type="entry name" value="DUF489"/>
    <property type="match status" value="1"/>
</dbReference>
<evidence type="ECO:0000256" key="1">
    <source>
        <dbReference type="ARBA" id="ARBA00022475"/>
    </source>
</evidence>
<dbReference type="Gene3D" id="1.10.3890.10">
    <property type="entry name" value="HflD-like"/>
    <property type="match status" value="1"/>
</dbReference>
<dbReference type="NCBIfam" id="NF001248">
    <property type="entry name" value="PRK00218.1-4"/>
    <property type="match status" value="1"/>
</dbReference>
<dbReference type="InterPro" id="IPR035932">
    <property type="entry name" value="HflD-like_sf"/>
</dbReference>
<keyword evidence="1 5" id="KW-1003">Cell membrane</keyword>
<evidence type="ECO:0000256" key="4">
    <source>
        <dbReference type="ARBA" id="ARBA00023136"/>
    </source>
</evidence>
<gene>
    <name evidence="5 6" type="primary">hflD</name>
    <name evidence="6" type="ORF">NCTC129_00611</name>
</gene>
<evidence type="ECO:0000313" key="6">
    <source>
        <dbReference type="EMBL" id="VDZ94521.1"/>
    </source>
</evidence>
<protein>
    <recommendedName>
        <fullName evidence="5">High frequency lysogenization protein HflD homolog</fullName>
    </recommendedName>
</protein>
<dbReference type="NCBIfam" id="NF001245">
    <property type="entry name" value="PRK00218.1-1"/>
    <property type="match status" value="1"/>
</dbReference>
<evidence type="ECO:0000256" key="3">
    <source>
        <dbReference type="ARBA" id="ARBA00022519"/>
    </source>
</evidence>
<keyword evidence="4 5" id="KW-0472">Membrane</keyword>
<organism evidence="6 7">
    <name type="scientific">Salmonella enterica I</name>
    <dbReference type="NCBI Taxonomy" id="59201"/>
    <lineage>
        <taxon>Bacteria</taxon>
        <taxon>Pseudomonadati</taxon>
        <taxon>Pseudomonadota</taxon>
        <taxon>Gammaproteobacteria</taxon>
        <taxon>Enterobacterales</taxon>
        <taxon>Enterobacteriaceae</taxon>
        <taxon>Salmonella</taxon>
    </lineage>
</organism>
<comment type="subcellular location">
    <subcellularLocation>
        <location evidence="5">Cytoplasm</location>
    </subcellularLocation>
    <subcellularLocation>
        <location evidence="5">Cell membrane</location>
        <topology evidence="5">Peripheral membrane protein</topology>
        <orientation evidence="5">Cytoplasmic side</orientation>
    </subcellularLocation>
</comment>
<dbReference type="AlphaFoldDB" id="A0A447MTX7"/>
<proteinExistence type="inferred from homology"/>
<name>A0A447MTX7_SALET</name>
<keyword evidence="2 5" id="KW-0963">Cytoplasm</keyword>
<dbReference type="GO" id="GO:0005737">
    <property type="term" value="C:cytoplasm"/>
    <property type="evidence" value="ECO:0007669"/>
    <property type="project" value="UniProtKB-SubCell"/>
</dbReference>
<dbReference type="HAMAP" id="MF_00695">
    <property type="entry name" value="HflD_protein"/>
    <property type="match status" value="1"/>
</dbReference>
<dbReference type="NCBIfam" id="NF001246">
    <property type="entry name" value="PRK00218.1-2"/>
    <property type="match status" value="1"/>
</dbReference>
<evidence type="ECO:0000313" key="7">
    <source>
        <dbReference type="Proteomes" id="UP000282086"/>
    </source>
</evidence>
<comment type="similarity">
    <text evidence="5">Belongs to the HflD family.</text>
</comment>
<dbReference type="GO" id="GO:0005886">
    <property type="term" value="C:plasma membrane"/>
    <property type="evidence" value="ECO:0007669"/>
    <property type="project" value="UniProtKB-SubCell"/>
</dbReference>
<evidence type="ECO:0000256" key="2">
    <source>
        <dbReference type="ARBA" id="ARBA00022490"/>
    </source>
</evidence>
<sequence length="214" mass="23360">MWQRIIMTSPSRCLAFASRHAWCNNWRTRGHCDADALHVSLNSVIDMNPSSTLGVFGGSEANLRLGLETLLGVLNASSRQGLNAELTRYTLSLMVLERKLSSAKGALNTLGDRINGLQRQLDHFDLQSDTLMSAMAGIYVDVISPLGPRIQVTGSPAVLQSPQVQAKVRASLLAGIRAAVLWHQVGGGRLQLMFSRHRLTTQAKQILAHLTPEL</sequence>
<accession>A0A447MTX7</accession>
<dbReference type="EMBL" id="LR134140">
    <property type="protein sequence ID" value="VDZ94521.1"/>
    <property type="molecule type" value="Genomic_DNA"/>
</dbReference>
<dbReference type="PANTHER" id="PTHR38100">
    <property type="entry name" value="HIGH FREQUENCY LYSOGENIZATION PROTEIN HFLD"/>
    <property type="match status" value="1"/>
</dbReference>
<keyword evidence="3" id="KW-0997">Cell inner membrane</keyword>
<dbReference type="InterPro" id="IPR007451">
    <property type="entry name" value="HflD"/>
</dbReference>
<dbReference type="SUPFAM" id="SSF101322">
    <property type="entry name" value="YcfC-like"/>
    <property type="match status" value="1"/>
</dbReference>
<reference evidence="6 7" key="1">
    <citation type="submission" date="2018-12" db="EMBL/GenBank/DDBJ databases">
        <authorList>
            <consortium name="Pathogen Informatics"/>
        </authorList>
    </citation>
    <scope>NUCLEOTIDE SEQUENCE [LARGE SCALE GENOMIC DNA]</scope>
    <source>
        <strain evidence="6 7">NCTC129</strain>
    </source>
</reference>
<dbReference type="FunFam" id="1.10.3890.10:FF:000001">
    <property type="entry name" value="High frequency lysogenization protein HflD homolog"/>
    <property type="match status" value="1"/>
</dbReference>
<dbReference type="Proteomes" id="UP000282086">
    <property type="component" value="Chromosome"/>
</dbReference>